<keyword evidence="3" id="KW-1185">Reference proteome</keyword>
<evidence type="ECO:0000256" key="1">
    <source>
        <dbReference type="SAM" id="MobiDB-lite"/>
    </source>
</evidence>
<comment type="caution">
    <text evidence="2">The sequence shown here is derived from an EMBL/GenBank/DDBJ whole genome shotgun (WGS) entry which is preliminary data.</text>
</comment>
<proteinExistence type="predicted"/>
<protein>
    <submittedName>
        <fullName evidence="2">Uncharacterized protein</fullName>
    </submittedName>
</protein>
<accession>A0A139I5P9</accession>
<name>A0A139I5P9_9PEZI</name>
<feature type="compositionally biased region" description="Basic and acidic residues" evidence="1">
    <location>
        <begin position="1"/>
        <end position="19"/>
    </location>
</feature>
<organism evidence="2 3">
    <name type="scientific">Pseudocercospora musae</name>
    <dbReference type="NCBI Taxonomy" id="113226"/>
    <lineage>
        <taxon>Eukaryota</taxon>
        <taxon>Fungi</taxon>
        <taxon>Dikarya</taxon>
        <taxon>Ascomycota</taxon>
        <taxon>Pezizomycotina</taxon>
        <taxon>Dothideomycetes</taxon>
        <taxon>Dothideomycetidae</taxon>
        <taxon>Mycosphaerellales</taxon>
        <taxon>Mycosphaerellaceae</taxon>
        <taxon>Pseudocercospora</taxon>
    </lineage>
</organism>
<dbReference type="EMBL" id="LFZO01000289">
    <property type="protein sequence ID" value="KXT10057.1"/>
    <property type="molecule type" value="Genomic_DNA"/>
</dbReference>
<gene>
    <name evidence="2" type="ORF">AC579_9678</name>
</gene>
<feature type="region of interest" description="Disordered" evidence="1">
    <location>
        <begin position="1"/>
        <end position="27"/>
    </location>
</feature>
<dbReference type="AlphaFoldDB" id="A0A139I5P9"/>
<sequence length="56" mass="5871">MAFLRTPDEKGKEGGKDIGMKNSEAGGDIVHASGHQIASQATSNCTTSEELPHCEV</sequence>
<dbReference type="Proteomes" id="UP000073492">
    <property type="component" value="Unassembled WGS sequence"/>
</dbReference>
<evidence type="ECO:0000313" key="3">
    <source>
        <dbReference type="Proteomes" id="UP000073492"/>
    </source>
</evidence>
<evidence type="ECO:0000313" key="2">
    <source>
        <dbReference type="EMBL" id="KXT10057.1"/>
    </source>
</evidence>
<reference evidence="2 3" key="1">
    <citation type="submission" date="2015-07" db="EMBL/GenBank/DDBJ databases">
        <title>Comparative genomics of the Sigatoka disease complex on banana suggests a link between parallel evolutionary changes in Pseudocercospora fijiensis and Pseudocercospora eumusae and increased virulence on the banana host.</title>
        <authorList>
            <person name="Chang T.-C."/>
            <person name="Salvucci A."/>
            <person name="Crous P.W."/>
            <person name="Stergiopoulos I."/>
        </authorList>
    </citation>
    <scope>NUCLEOTIDE SEQUENCE [LARGE SCALE GENOMIC DNA]</scope>
    <source>
        <strain evidence="2 3">CBS 116634</strain>
    </source>
</reference>